<evidence type="ECO:0000313" key="1">
    <source>
        <dbReference type="EMBL" id="EAT87704.1"/>
    </source>
</evidence>
<dbReference type="KEGG" id="pno:SNOG_05313"/>
<protein>
    <submittedName>
        <fullName evidence="1">Uncharacterized protein</fullName>
    </submittedName>
</protein>
<gene>
    <name evidence="1" type="ORF">SNOG_05313</name>
</gene>
<sequence>MPKCEDAQDLNQHKLVDIYQQLTDAIQHSSLDIPILRTEEQQWTPEVNPSLRTTVDPH</sequence>
<reference evidence="2" key="1">
    <citation type="journal article" date="2007" name="Plant Cell">
        <title>Dothideomycete-plant interactions illuminated by genome sequencing and EST analysis of the wheat pathogen Stagonospora nodorum.</title>
        <authorList>
            <person name="Hane J.K."/>
            <person name="Lowe R.G."/>
            <person name="Solomon P.S."/>
            <person name="Tan K.C."/>
            <person name="Schoch C.L."/>
            <person name="Spatafora J.W."/>
            <person name="Crous P.W."/>
            <person name="Kodira C."/>
            <person name="Birren B.W."/>
            <person name="Galagan J.E."/>
            <person name="Torriani S.F."/>
            <person name="McDonald B.A."/>
            <person name="Oliver R.P."/>
        </authorList>
    </citation>
    <scope>NUCLEOTIDE SEQUENCE [LARGE SCALE GENOMIC DNA]</scope>
    <source>
        <strain evidence="2">SN15 / ATCC MYA-4574 / FGSC 10173</strain>
    </source>
</reference>
<name>Q0USF1_PHANO</name>
<dbReference type="InParanoid" id="Q0USF1"/>
<dbReference type="RefSeq" id="XP_001795720.1">
    <property type="nucleotide sequence ID" value="XM_001795668.1"/>
</dbReference>
<dbReference type="Proteomes" id="UP000001055">
    <property type="component" value="Unassembled WGS sequence"/>
</dbReference>
<accession>Q0USF1</accession>
<dbReference type="EMBL" id="CH445331">
    <property type="protein sequence ID" value="EAT87704.1"/>
    <property type="molecule type" value="Genomic_DNA"/>
</dbReference>
<evidence type="ECO:0000313" key="2">
    <source>
        <dbReference type="Proteomes" id="UP000001055"/>
    </source>
</evidence>
<dbReference type="GeneID" id="5972595"/>
<dbReference type="AlphaFoldDB" id="Q0USF1"/>
<proteinExistence type="predicted"/>
<organism evidence="1 2">
    <name type="scientific">Phaeosphaeria nodorum (strain SN15 / ATCC MYA-4574 / FGSC 10173)</name>
    <name type="common">Glume blotch fungus</name>
    <name type="synonym">Parastagonospora nodorum</name>
    <dbReference type="NCBI Taxonomy" id="321614"/>
    <lineage>
        <taxon>Eukaryota</taxon>
        <taxon>Fungi</taxon>
        <taxon>Dikarya</taxon>
        <taxon>Ascomycota</taxon>
        <taxon>Pezizomycotina</taxon>
        <taxon>Dothideomycetes</taxon>
        <taxon>Pleosporomycetidae</taxon>
        <taxon>Pleosporales</taxon>
        <taxon>Pleosporineae</taxon>
        <taxon>Phaeosphaeriaceae</taxon>
        <taxon>Parastagonospora</taxon>
    </lineage>
</organism>